<dbReference type="Proteomes" id="UP000076449">
    <property type="component" value="Chromosome IV"/>
</dbReference>
<dbReference type="EMBL" id="CM002801">
    <property type="protein sequence ID" value="KZN83573.1"/>
    <property type="molecule type" value="Genomic_DNA"/>
</dbReference>
<sequence>MGGVIVSNNLQIVQGSLRVSLSMAWKATAVDDKDFSEALDSGCFLPLELYESDGYKSAFRVDAKRTDSDWRTSKDFRFREALASTAAAFQAMDNDTRKRSLNDLQVIANYDGAILNDAARKWTPDCDRYISELSKLTGHDSPDEAKILYASGKLVKVALQRLEQRERQHIVSALNWDIPDPMLIQRFVAFLQLGQPGCKARLSRSGHIVG</sequence>
<proteinExistence type="predicted"/>
<protein>
    <submittedName>
        <fullName evidence="1">Uncharacterized protein</fullName>
    </submittedName>
</protein>
<gene>
    <name evidence="1" type="ORF">EN45_106740</name>
</gene>
<name>A0A162BXS3_PENCH</name>
<evidence type="ECO:0000313" key="1">
    <source>
        <dbReference type="EMBL" id="KZN83573.1"/>
    </source>
</evidence>
<organism evidence="1">
    <name type="scientific">Penicillium chrysogenum</name>
    <name type="common">Penicillium notatum</name>
    <dbReference type="NCBI Taxonomy" id="5076"/>
    <lineage>
        <taxon>Eukaryota</taxon>
        <taxon>Fungi</taxon>
        <taxon>Dikarya</taxon>
        <taxon>Ascomycota</taxon>
        <taxon>Pezizomycotina</taxon>
        <taxon>Eurotiomycetes</taxon>
        <taxon>Eurotiomycetidae</taxon>
        <taxon>Eurotiales</taxon>
        <taxon>Aspergillaceae</taxon>
        <taxon>Penicillium</taxon>
        <taxon>Penicillium chrysogenum species complex</taxon>
    </lineage>
</organism>
<accession>A0A162BXS3</accession>
<reference evidence="1" key="1">
    <citation type="journal article" date="2014" name="Genome Announc.">
        <title>Complete sequencing and chromosome-scale genome assembly of the industrial progenitor strain P2niaD18 from the penicillin producer Penicillium chrysogenum.</title>
        <authorList>
            <person name="Specht T."/>
            <person name="Dahlmann T.A."/>
            <person name="Zadra I."/>
            <person name="Kurnsteiner H."/>
            <person name="Kuck U."/>
        </authorList>
    </citation>
    <scope>NUCLEOTIDE SEQUENCE [LARGE SCALE GENOMIC DNA]</scope>
    <source>
        <strain evidence="1">P2niaD18</strain>
    </source>
</reference>
<dbReference type="AlphaFoldDB" id="A0A162BXS3"/>